<protein>
    <recommendedName>
        <fullName evidence="3">Replication protein</fullName>
    </recommendedName>
</protein>
<evidence type="ECO:0008006" key="3">
    <source>
        <dbReference type="Google" id="ProtNLM"/>
    </source>
</evidence>
<sequence length="396" mass="45652">MVGTFTPFHHLDRQWDARFNVPTDQDLENLLAACKAECAAGKMQYLLVGGVEIGDRPYQNDYLCRHVHVALVYNNRVSKSSILKNLVIKTGNGYYLVPRKRDLSFSGWREHHTKAETKINTTHLIYEYGTLPKDVGTQVVVKRSTEEKKRKLDDIIIEMKGMIEKNQDELAFAKFPRNYLTYGEKIKAMINQKRDFFHTNGHPHIWLKGGPGCGKSAILQVVYPDYYNKDLQNRFFDLYDPKQHTHVLLQDVDHAVVEKLGVQFLKTICDEAGFPIDQKYKTPQLARTVALVSSNFGIEDVLPEDLKGRSENLLALRRRFWEVDIKYFLQVLGVKLLDKYEVTQLKKAGNKDPRKLFLSWDYGRDIPTGDPLPSPEELQTIIKDKYYGPTKTPTSQ</sequence>
<accession>A0A8T1VYM1</accession>
<dbReference type="EMBL" id="JAGDFL010000517">
    <property type="protein sequence ID" value="KAG7386365.1"/>
    <property type="molecule type" value="Genomic_DNA"/>
</dbReference>
<dbReference type="OrthoDB" id="159597at2759"/>
<dbReference type="Proteomes" id="UP000693981">
    <property type="component" value="Unassembled WGS sequence"/>
</dbReference>
<keyword evidence="2" id="KW-1185">Reference proteome</keyword>
<dbReference type="AlphaFoldDB" id="A0A8T1VYM1"/>
<evidence type="ECO:0000313" key="2">
    <source>
        <dbReference type="Proteomes" id="UP000693981"/>
    </source>
</evidence>
<organism evidence="1 2">
    <name type="scientific">Phytophthora boehmeriae</name>
    <dbReference type="NCBI Taxonomy" id="109152"/>
    <lineage>
        <taxon>Eukaryota</taxon>
        <taxon>Sar</taxon>
        <taxon>Stramenopiles</taxon>
        <taxon>Oomycota</taxon>
        <taxon>Peronosporomycetes</taxon>
        <taxon>Peronosporales</taxon>
        <taxon>Peronosporaceae</taxon>
        <taxon>Phytophthora</taxon>
    </lineage>
</organism>
<name>A0A8T1VYM1_9STRA</name>
<evidence type="ECO:0000313" key="1">
    <source>
        <dbReference type="EMBL" id="KAG7386365.1"/>
    </source>
</evidence>
<reference evidence="1" key="1">
    <citation type="submission" date="2021-02" db="EMBL/GenBank/DDBJ databases">
        <authorList>
            <person name="Palmer J.M."/>
        </authorList>
    </citation>
    <scope>NUCLEOTIDE SEQUENCE</scope>
    <source>
        <strain evidence="1">SCRP23</strain>
    </source>
</reference>
<comment type="caution">
    <text evidence="1">The sequence shown here is derived from an EMBL/GenBank/DDBJ whole genome shotgun (WGS) entry which is preliminary data.</text>
</comment>
<proteinExistence type="predicted"/>
<gene>
    <name evidence="1" type="ORF">PHYBOEH_008711</name>
</gene>